<proteinExistence type="predicted"/>
<organism evidence="1 2">
    <name type="scientific">Rhabditophanes sp. KR3021</name>
    <dbReference type="NCBI Taxonomy" id="114890"/>
    <lineage>
        <taxon>Eukaryota</taxon>
        <taxon>Metazoa</taxon>
        <taxon>Ecdysozoa</taxon>
        <taxon>Nematoda</taxon>
        <taxon>Chromadorea</taxon>
        <taxon>Rhabditida</taxon>
        <taxon>Tylenchina</taxon>
        <taxon>Panagrolaimomorpha</taxon>
        <taxon>Strongyloidoidea</taxon>
        <taxon>Alloionematidae</taxon>
        <taxon>Rhabditophanes</taxon>
    </lineage>
</organism>
<name>A0AC35U046_9BILA</name>
<protein>
    <submittedName>
        <fullName evidence="2">Rho-GAP domain-containing protein</fullName>
    </submittedName>
</protein>
<dbReference type="Proteomes" id="UP000095286">
    <property type="component" value="Unplaced"/>
</dbReference>
<sequence>MFIQNKVRRVSIFGVPLQGHLHEHSRKVPFILERCIREIEEHGMKYKGIYRTCGVKSKIEAICENFEKISHSSQIDLSEVHPMNVASVIKLYFRKLPEPLMTFELYGEWIRIAGILDDAKPEIKEIVECCDRLPLANYNTFKYLLLHLNRVTWFEEDNLMNAANLANVISPSLLWIKPPPSANRKKASNSKDKKPVIDHTLLYSDAHVQTKTLEYLIKYAFQIFCEDYEKDRKDFFDRYVDEEVKKEEEPGDEEKKLIEDIVLDLNDDDEDPFGSDPDFDADDDSREAANSSKKSLNALASTPEGHQQVSTDFNFMDANDFTVDVLDQYLSQNFAILNSKTECGSNSKSQIPQSYYLGKTLVTPQSEKRSMYTQSAPMAENSSGSRSTLKDEDQKESPDSLYNKHESILRNTSLPVDYPQASNKNDSPKEVQ</sequence>
<dbReference type="WBParaSite" id="RSKR_0000592500.1">
    <property type="protein sequence ID" value="RSKR_0000592500.1"/>
    <property type="gene ID" value="RSKR_0000592500"/>
</dbReference>
<accession>A0AC35U046</accession>
<evidence type="ECO:0000313" key="1">
    <source>
        <dbReference type="Proteomes" id="UP000095286"/>
    </source>
</evidence>
<reference evidence="2" key="1">
    <citation type="submission" date="2016-11" db="UniProtKB">
        <authorList>
            <consortium name="WormBaseParasite"/>
        </authorList>
    </citation>
    <scope>IDENTIFICATION</scope>
    <source>
        <strain evidence="2">KR3021</strain>
    </source>
</reference>
<evidence type="ECO:0000313" key="2">
    <source>
        <dbReference type="WBParaSite" id="RSKR_0000592500.1"/>
    </source>
</evidence>